<accession>A0A841GVZ8</accession>
<gene>
    <name evidence="3" type="ORF">HNQ61_001421</name>
</gene>
<dbReference type="InterPro" id="IPR008964">
    <property type="entry name" value="Invasin/intimin_cell_adhesion"/>
</dbReference>
<organism evidence="3 4">
    <name type="scientific">Longimicrobium terrae</name>
    <dbReference type="NCBI Taxonomy" id="1639882"/>
    <lineage>
        <taxon>Bacteria</taxon>
        <taxon>Pseudomonadati</taxon>
        <taxon>Gemmatimonadota</taxon>
        <taxon>Longimicrobiia</taxon>
        <taxon>Longimicrobiales</taxon>
        <taxon>Longimicrobiaceae</taxon>
        <taxon>Longimicrobium</taxon>
    </lineage>
</organism>
<dbReference type="Pfam" id="PF02368">
    <property type="entry name" value="Big_2"/>
    <property type="match status" value="1"/>
</dbReference>
<dbReference type="PROSITE" id="PS51257">
    <property type="entry name" value="PROKAR_LIPOPROTEIN"/>
    <property type="match status" value="1"/>
</dbReference>
<feature type="chain" id="PRO_5032770479" description="BIG2 domain-containing protein" evidence="1">
    <location>
        <begin position="20"/>
        <end position="214"/>
    </location>
</feature>
<evidence type="ECO:0000313" key="4">
    <source>
        <dbReference type="Proteomes" id="UP000582837"/>
    </source>
</evidence>
<dbReference type="Gene3D" id="2.60.40.1080">
    <property type="match status" value="1"/>
</dbReference>
<feature type="domain" description="BIG2" evidence="2">
    <location>
        <begin position="41"/>
        <end position="119"/>
    </location>
</feature>
<dbReference type="Proteomes" id="UP000582837">
    <property type="component" value="Unassembled WGS sequence"/>
</dbReference>
<dbReference type="RefSeq" id="WP_170036064.1">
    <property type="nucleotide sequence ID" value="NZ_JABDTL010000002.1"/>
</dbReference>
<keyword evidence="4" id="KW-1185">Reference proteome</keyword>
<comment type="caution">
    <text evidence="3">The sequence shown here is derived from an EMBL/GenBank/DDBJ whole genome shotgun (WGS) entry which is preliminary data.</text>
</comment>
<dbReference type="SUPFAM" id="SSF49373">
    <property type="entry name" value="Invasin/intimin cell-adhesion fragments"/>
    <property type="match status" value="1"/>
</dbReference>
<evidence type="ECO:0000313" key="3">
    <source>
        <dbReference type="EMBL" id="MBB6069804.1"/>
    </source>
</evidence>
<reference evidence="3 4" key="1">
    <citation type="submission" date="2020-08" db="EMBL/GenBank/DDBJ databases">
        <title>Genomic Encyclopedia of Type Strains, Phase IV (KMG-IV): sequencing the most valuable type-strain genomes for metagenomic binning, comparative biology and taxonomic classification.</title>
        <authorList>
            <person name="Goeker M."/>
        </authorList>
    </citation>
    <scope>NUCLEOTIDE SEQUENCE [LARGE SCALE GENOMIC DNA]</scope>
    <source>
        <strain evidence="3 4">DSM 29007</strain>
    </source>
</reference>
<dbReference type="InterPro" id="IPR003343">
    <property type="entry name" value="Big_2"/>
</dbReference>
<dbReference type="SMART" id="SM00635">
    <property type="entry name" value="BID_2"/>
    <property type="match status" value="1"/>
</dbReference>
<proteinExistence type="predicted"/>
<protein>
    <recommendedName>
        <fullName evidence="2">BIG2 domain-containing protein</fullName>
    </recommendedName>
</protein>
<dbReference type="AlphaFoldDB" id="A0A841GVZ8"/>
<feature type="signal peptide" evidence="1">
    <location>
        <begin position="1"/>
        <end position="19"/>
    </location>
</feature>
<dbReference type="EMBL" id="JACHIA010000003">
    <property type="protein sequence ID" value="MBB6069804.1"/>
    <property type="molecule type" value="Genomic_DNA"/>
</dbReference>
<name>A0A841GVZ8_9BACT</name>
<sequence length="214" mass="21779">MRIRNTLGVLAAFSGFALSGCSGEAGGGITAPHDGPRLVGVTTSVTVTCPTPIKPAQGGQCTAYGRDVDGQFTSSSATWSSSNTSKATVSASGVVTGVATGTATISGVVDGITGTKVVAVTPDIYIDGPSSVRSNQVCSFFAEVTAGTSPYTYAWSSNNGIYDYGYTFNEPWTWTGHSSSNFTLYLTVTDASGQSTSVTKYVSISAGAPSVCII</sequence>
<keyword evidence="1" id="KW-0732">Signal</keyword>
<evidence type="ECO:0000259" key="2">
    <source>
        <dbReference type="SMART" id="SM00635"/>
    </source>
</evidence>
<evidence type="ECO:0000256" key="1">
    <source>
        <dbReference type="SAM" id="SignalP"/>
    </source>
</evidence>